<accession>A0ABQ8SCH5</accession>
<gene>
    <name evidence="1" type="ORF">ANN_20347</name>
</gene>
<proteinExistence type="predicted"/>
<sequence>MKRRRTSISMHVRALGRVNTCVEFLAFWLDVQYFHVCVDVSLFVVILLVH</sequence>
<name>A0ABQ8SCH5_PERAM</name>
<protein>
    <submittedName>
        <fullName evidence="1">Uncharacterized protein</fullName>
    </submittedName>
</protein>
<keyword evidence="2" id="KW-1185">Reference proteome</keyword>
<reference evidence="1 2" key="1">
    <citation type="journal article" date="2022" name="Allergy">
        <title>Genome assembly and annotation of Periplaneta americana reveal a comprehensive cockroach allergen profile.</title>
        <authorList>
            <person name="Wang L."/>
            <person name="Xiong Q."/>
            <person name="Saelim N."/>
            <person name="Wang L."/>
            <person name="Nong W."/>
            <person name="Wan A.T."/>
            <person name="Shi M."/>
            <person name="Liu X."/>
            <person name="Cao Q."/>
            <person name="Hui J.H.L."/>
            <person name="Sookrung N."/>
            <person name="Leung T.F."/>
            <person name="Tungtrongchitr A."/>
            <person name="Tsui S.K.W."/>
        </authorList>
    </citation>
    <scope>NUCLEOTIDE SEQUENCE [LARGE SCALE GENOMIC DNA]</scope>
    <source>
        <strain evidence="1">PWHHKU_190912</strain>
    </source>
</reference>
<organism evidence="1 2">
    <name type="scientific">Periplaneta americana</name>
    <name type="common">American cockroach</name>
    <name type="synonym">Blatta americana</name>
    <dbReference type="NCBI Taxonomy" id="6978"/>
    <lineage>
        <taxon>Eukaryota</taxon>
        <taxon>Metazoa</taxon>
        <taxon>Ecdysozoa</taxon>
        <taxon>Arthropoda</taxon>
        <taxon>Hexapoda</taxon>
        <taxon>Insecta</taxon>
        <taxon>Pterygota</taxon>
        <taxon>Neoptera</taxon>
        <taxon>Polyneoptera</taxon>
        <taxon>Dictyoptera</taxon>
        <taxon>Blattodea</taxon>
        <taxon>Blattoidea</taxon>
        <taxon>Blattidae</taxon>
        <taxon>Blattinae</taxon>
        <taxon>Periplaneta</taxon>
    </lineage>
</organism>
<dbReference type="Proteomes" id="UP001148838">
    <property type="component" value="Unassembled WGS sequence"/>
</dbReference>
<comment type="caution">
    <text evidence="1">The sequence shown here is derived from an EMBL/GenBank/DDBJ whole genome shotgun (WGS) entry which is preliminary data.</text>
</comment>
<dbReference type="EMBL" id="JAJSOF020000031">
    <property type="protein sequence ID" value="KAJ4431744.1"/>
    <property type="molecule type" value="Genomic_DNA"/>
</dbReference>
<evidence type="ECO:0000313" key="1">
    <source>
        <dbReference type="EMBL" id="KAJ4431744.1"/>
    </source>
</evidence>
<evidence type="ECO:0000313" key="2">
    <source>
        <dbReference type="Proteomes" id="UP001148838"/>
    </source>
</evidence>